<evidence type="ECO:0000313" key="3">
    <source>
        <dbReference type="Proteomes" id="UP000321058"/>
    </source>
</evidence>
<evidence type="ECO:0000256" key="1">
    <source>
        <dbReference type="SAM" id="MobiDB-lite"/>
    </source>
</evidence>
<comment type="caution">
    <text evidence="2">The sequence shown here is derived from an EMBL/GenBank/DDBJ whole genome shotgun (WGS) entry which is preliminary data.</text>
</comment>
<evidence type="ECO:0000313" key="2">
    <source>
        <dbReference type="EMBL" id="GEP62131.1"/>
    </source>
</evidence>
<dbReference type="Proteomes" id="UP000321058">
    <property type="component" value="Unassembled WGS sequence"/>
</dbReference>
<keyword evidence="3" id="KW-1185">Reference proteome</keyword>
<dbReference type="RefSeq" id="WP_147157391.1">
    <property type="nucleotide sequence ID" value="NZ_BKAJ01000315.1"/>
</dbReference>
<reference evidence="2 3" key="1">
    <citation type="submission" date="2019-07" db="EMBL/GenBank/DDBJ databases">
        <title>Whole genome shotgun sequence of Reyranella soli NBRC 108950.</title>
        <authorList>
            <person name="Hosoyama A."/>
            <person name="Uohara A."/>
            <person name="Ohji S."/>
            <person name="Ichikawa N."/>
        </authorList>
    </citation>
    <scope>NUCLEOTIDE SEQUENCE [LARGE SCALE GENOMIC DNA]</scope>
    <source>
        <strain evidence="2 3">NBRC 108950</strain>
    </source>
</reference>
<feature type="region of interest" description="Disordered" evidence="1">
    <location>
        <begin position="1"/>
        <end position="70"/>
    </location>
</feature>
<protein>
    <submittedName>
        <fullName evidence="2">Uncharacterized protein</fullName>
    </submittedName>
</protein>
<proteinExistence type="predicted"/>
<dbReference type="AlphaFoldDB" id="A0A512NT82"/>
<sequence>MAEPVKRKARDAAITDANEEERLHPGSEPSRVAQPQPPRKRTPNKAALPGSQNSDLRGPKPKRGPRGMST</sequence>
<organism evidence="2 3">
    <name type="scientific">Reyranella soli</name>
    <dbReference type="NCBI Taxonomy" id="1230389"/>
    <lineage>
        <taxon>Bacteria</taxon>
        <taxon>Pseudomonadati</taxon>
        <taxon>Pseudomonadota</taxon>
        <taxon>Alphaproteobacteria</taxon>
        <taxon>Hyphomicrobiales</taxon>
        <taxon>Reyranellaceae</taxon>
        <taxon>Reyranella</taxon>
    </lineage>
</organism>
<feature type="compositionally biased region" description="Basic residues" evidence="1">
    <location>
        <begin position="59"/>
        <end position="70"/>
    </location>
</feature>
<gene>
    <name evidence="2" type="ORF">RSO01_92970</name>
</gene>
<dbReference type="EMBL" id="BKAJ01000315">
    <property type="protein sequence ID" value="GEP62131.1"/>
    <property type="molecule type" value="Genomic_DNA"/>
</dbReference>
<name>A0A512NT82_9HYPH</name>
<accession>A0A512NT82</accession>
<feature type="compositionally biased region" description="Basic and acidic residues" evidence="1">
    <location>
        <begin position="1"/>
        <end position="13"/>
    </location>
</feature>